<feature type="compositionally biased region" description="Pro residues" evidence="1">
    <location>
        <begin position="444"/>
        <end position="453"/>
    </location>
</feature>
<evidence type="ECO:0000256" key="3">
    <source>
        <dbReference type="SAM" id="SignalP"/>
    </source>
</evidence>
<evidence type="ECO:0000313" key="6">
    <source>
        <dbReference type="Proteomes" id="UP001064971"/>
    </source>
</evidence>
<dbReference type="Pfam" id="PF13519">
    <property type="entry name" value="VWA_2"/>
    <property type="match status" value="1"/>
</dbReference>
<feature type="signal peptide" evidence="3">
    <location>
        <begin position="1"/>
        <end position="18"/>
    </location>
</feature>
<evidence type="ECO:0000256" key="1">
    <source>
        <dbReference type="SAM" id="MobiDB-lite"/>
    </source>
</evidence>
<keyword evidence="3" id="KW-0732">Signal</keyword>
<dbReference type="RefSeq" id="WP_264776950.1">
    <property type="nucleotide sequence ID" value="NZ_AP026560.1"/>
</dbReference>
<keyword evidence="2" id="KW-0812">Transmembrane</keyword>
<reference evidence="5" key="1">
    <citation type="submission" date="2022-07" db="EMBL/GenBank/DDBJ databases">
        <title>Complete Genome Sequence of the Radioresistant Bacterium Deinococcus aetherius ST0316, Isolated from the Air Dust collected in Lower Stratosphere above Japan.</title>
        <authorList>
            <person name="Satoh K."/>
            <person name="Hagiwara K."/>
            <person name="Katsumata K."/>
            <person name="Kubo A."/>
            <person name="Yokobori S."/>
            <person name="Yamagishi A."/>
            <person name="Oono Y."/>
            <person name="Narumi I."/>
        </authorList>
    </citation>
    <scope>NUCLEOTIDE SEQUENCE</scope>
    <source>
        <strain evidence="5">ST0316</strain>
    </source>
</reference>
<protein>
    <recommendedName>
        <fullName evidence="4">VWFA domain-containing protein</fullName>
    </recommendedName>
</protein>
<feature type="region of interest" description="Disordered" evidence="1">
    <location>
        <begin position="433"/>
        <end position="456"/>
    </location>
</feature>
<sequence>MRRVPALTFLLAGSLAHAGPSCALPTGPLPTQTRAVFILDTSGSMRGIGDGRANIFGRVKAAVKGYVRGARPDQVELVTFDTGPRPARSYTLPGDAARWNADLAALRANGRNTYLYRSVARALAPLAARERYATTVFILTDGIDNDPKAQYTAERALAAFRGRGPLDTLHYVALGTDIPAAAHTALGASGYGDGLTAPVGQVPDLTRLGGGVVTVRDPAQVPVPFPESAPLSLAVGEAGDRVSLAEGRVTGGWARLNVNGRVPLGTPALLCAETTGGQVRRVLLRLNVPPAPDLTWLNPGADRTLAPGETVTLRYRLDDGADVGGAALTLPSGLVGELVRLPGGRDLGVRLTNVGLEPERVTPVLTFAGGGGVPLAGVTGAGAATIPRRTPPSPSSPDGSRSEGSPLPRLLAGLLGLLALGGLALLLLARRRRPRSRPRRAPRPTLPPTPAPPTVEGIQYREDRTLALAHADGLVTAVSAPLGGPFDLGQVARVPHLSGLRLEQAQGGLSVLRVPADLEVSQGARLLEAGDVIRPGALLGVAVARPARSPWPPLGTLVGLGLPLRLRADGVTLHVVGPYGDHALTLPTGVTDLGEAFGAPVLGGLKLTPSGSHLLLADVPASLTVRRVADGTPLRPGTYLPPEVHLDLPGEG</sequence>
<feature type="transmembrane region" description="Helical" evidence="2">
    <location>
        <begin position="410"/>
        <end position="429"/>
    </location>
</feature>
<dbReference type="SMART" id="SM00327">
    <property type="entry name" value="VWA"/>
    <property type="match status" value="1"/>
</dbReference>
<organism evidence="5 6">
    <name type="scientific">Deinococcus aetherius</name>
    <dbReference type="NCBI Taxonomy" id="200252"/>
    <lineage>
        <taxon>Bacteria</taxon>
        <taxon>Thermotogati</taxon>
        <taxon>Deinococcota</taxon>
        <taxon>Deinococci</taxon>
        <taxon>Deinococcales</taxon>
        <taxon>Deinococcaceae</taxon>
        <taxon>Deinococcus</taxon>
    </lineage>
</organism>
<evidence type="ECO:0000259" key="4">
    <source>
        <dbReference type="SMART" id="SM00327"/>
    </source>
</evidence>
<proteinExistence type="predicted"/>
<dbReference type="InterPro" id="IPR002035">
    <property type="entry name" value="VWF_A"/>
</dbReference>
<dbReference type="Gene3D" id="3.40.50.410">
    <property type="entry name" value="von Willebrand factor, type A domain"/>
    <property type="match status" value="1"/>
</dbReference>
<keyword evidence="2" id="KW-0472">Membrane</keyword>
<accession>A0ABM8ABM4</accession>
<keyword evidence="6" id="KW-1185">Reference proteome</keyword>
<feature type="region of interest" description="Disordered" evidence="1">
    <location>
        <begin position="382"/>
        <end position="405"/>
    </location>
</feature>
<dbReference type="Proteomes" id="UP001064971">
    <property type="component" value="Chromosome"/>
</dbReference>
<dbReference type="InterPro" id="IPR036465">
    <property type="entry name" value="vWFA_dom_sf"/>
</dbReference>
<feature type="chain" id="PRO_5045314786" description="VWFA domain-containing protein" evidence="3">
    <location>
        <begin position="19"/>
        <end position="652"/>
    </location>
</feature>
<dbReference type="EMBL" id="AP026560">
    <property type="protein sequence ID" value="BDP41167.1"/>
    <property type="molecule type" value="Genomic_DNA"/>
</dbReference>
<feature type="compositionally biased region" description="Low complexity" evidence="1">
    <location>
        <begin position="396"/>
        <end position="405"/>
    </location>
</feature>
<gene>
    <name evidence="5" type="ORF">DAETH_11360</name>
</gene>
<dbReference type="SUPFAM" id="SSF53300">
    <property type="entry name" value="vWA-like"/>
    <property type="match status" value="1"/>
</dbReference>
<keyword evidence="2" id="KW-1133">Transmembrane helix</keyword>
<feature type="compositionally biased region" description="Basic residues" evidence="1">
    <location>
        <begin position="433"/>
        <end position="442"/>
    </location>
</feature>
<name>A0ABM8ABM4_9DEIO</name>
<feature type="domain" description="VWFA" evidence="4">
    <location>
        <begin position="32"/>
        <end position="233"/>
    </location>
</feature>
<evidence type="ECO:0000313" key="5">
    <source>
        <dbReference type="EMBL" id="BDP41167.1"/>
    </source>
</evidence>
<dbReference type="CDD" id="cd00198">
    <property type="entry name" value="vWFA"/>
    <property type="match status" value="1"/>
</dbReference>
<evidence type="ECO:0000256" key="2">
    <source>
        <dbReference type="SAM" id="Phobius"/>
    </source>
</evidence>